<dbReference type="GO" id="GO:0030655">
    <property type="term" value="P:beta-lactam antibiotic catabolic process"/>
    <property type="evidence" value="ECO:0007669"/>
    <property type="project" value="InterPro"/>
</dbReference>
<dbReference type="PANTHER" id="PTHR35333">
    <property type="entry name" value="BETA-LACTAMASE"/>
    <property type="match status" value="1"/>
</dbReference>
<dbReference type="GO" id="GO:0046677">
    <property type="term" value="P:response to antibiotic"/>
    <property type="evidence" value="ECO:0007669"/>
    <property type="project" value="InterPro"/>
</dbReference>
<feature type="domain" description="Beta-lactamase class A catalytic" evidence="2">
    <location>
        <begin position="213"/>
        <end position="360"/>
    </location>
</feature>
<dbReference type="Proteomes" id="UP000010472">
    <property type="component" value="Chromosome"/>
</dbReference>
<organism evidence="3 4">
    <name type="scientific">Crinalium epipsammum PCC 9333</name>
    <dbReference type="NCBI Taxonomy" id="1173022"/>
    <lineage>
        <taxon>Bacteria</taxon>
        <taxon>Bacillati</taxon>
        <taxon>Cyanobacteriota</taxon>
        <taxon>Cyanophyceae</taxon>
        <taxon>Gomontiellales</taxon>
        <taxon>Gomontiellaceae</taxon>
        <taxon>Crinalium</taxon>
    </lineage>
</organism>
<protein>
    <recommendedName>
        <fullName evidence="2">Beta-lactamase class A catalytic domain-containing protein</fullName>
    </recommendedName>
</protein>
<dbReference type="PATRIC" id="fig|1173022.3.peg.1441"/>
<dbReference type="Gene3D" id="3.40.710.10">
    <property type="entry name" value="DD-peptidase/beta-lactamase superfamily"/>
    <property type="match status" value="1"/>
</dbReference>
<dbReference type="InterPro" id="IPR000871">
    <property type="entry name" value="Beta-lactam_class-A"/>
</dbReference>
<dbReference type="STRING" id="1173022.Cri9333_1329"/>
<gene>
    <name evidence="3" type="ORF">Cri9333_1329</name>
</gene>
<evidence type="ECO:0000256" key="1">
    <source>
        <dbReference type="SAM" id="SignalP"/>
    </source>
</evidence>
<dbReference type="Pfam" id="PF13354">
    <property type="entry name" value="Beta-lactamase2"/>
    <property type="match status" value="1"/>
</dbReference>
<evidence type="ECO:0000313" key="3">
    <source>
        <dbReference type="EMBL" id="AFZ12226.1"/>
    </source>
</evidence>
<dbReference type="eggNOG" id="COG2367">
    <property type="taxonomic scope" value="Bacteria"/>
</dbReference>
<dbReference type="AlphaFoldDB" id="K9VW78"/>
<sequence length="387" mass="43301">MLFNITATKFRLSAITALVTTLALTNSAVAIPISISVPQPASSSCLENTQPELDLTTAEYTDSPKETLPTSPFLQRQRNLQFFYSANQPPLLAESSQLQSIVNQIVQTATAKHLKTQPLSITLIDLNKGQVAGYQQNQFRYPASVVKLFWLVALYGEFEQGILTNKAAFQPYIRDMIGNSDNDAASVILDQITATQSWSKSQLTDVEFQSWLTRRNQVNCFFKKAGYQGINIDQKTYPVDYLHLSSPKGTELRMRGNSQAPIRNQITSQQAARLMYEVVNNQAVSPSASQKMSTLLTRDLNPQVWRNIYPDFNPIEGFFGESLPSNIKFVSKAGWTSGSRNEVAFVQTPDGKTRYVLAIFADSSAYASDDKIFPEMSRLVFDQMNRQ</sequence>
<dbReference type="EMBL" id="CP003620">
    <property type="protein sequence ID" value="AFZ12226.1"/>
    <property type="molecule type" value="Genomic_DNA"/>
</dbReference>
<proteinExistence type="predicted"/>
<dbReference type="SUPFAM" id="SSF56601">
    <property type="entry name" value="beta-lactamase/transpeptidase-like"/>
    <property type="match status" value="1"/>
</dbReference>
<evidence type="ECO:0000259" key="2">
    <source>
        <dbReference type="Pfam" id="PF13354"/>
    </source>
</evidence>
<keyword evidence="1" id="KW-0732">Signal</keyword>
<feature type="chain" id="PRO_5003937007" description="Beta-lactamase class A catalytic domain-containing protein" evidence="1">
    <location>
        <begin position="31"/>
        <end position="387"/>
    </location>
</feature>
<feature type="signal peptide" evidence="1">
    <location>
        <begin position="1"/>
        <end position="30"/>
    </location>
</feature>
<reference evidence="3 4" key="1">
    <citation type="submission" date="2012-06" db="EMBL/GenBank/DDBJ databases">
        <title>Finished chromosome of genome of Crinalium epipsammum PCC 9333.</title>
        <authorList>
            <consortium name="US DOE Joint Genome Institute"/>
            <person name="Gugger M."/>
            <person name="Coursin T."/>
            <person name="Rippka R."/>
            <person name="Tandeau De Marsac N."/>
            <person name="Huntemann M."/>
            <person name="Wei C.-L."/>
            <person name="Han J."/>
            <person name="Detter J.C."/>
            <person name="Han C."/>
            <person name="Tapia R."/>
            <person name="Davenport K."/>
            <person name="Daligault H."/>
            <person name="Erkkila T."/>
            <person name="Gu W."/>
            <person name="Munk A.C.C."/>
            <person name="Teshima H."/>
            <person name="Xu Y."/>
            <person name="Chain P."/>
            <person name="Chen A."/>
            <person name="Krypides N."/>
            <person name="Mavromatis K."/>
            <person name="Markowitz V."/>
            <person name="Szeto E."/>
            <person name="Ivanova N."/>
            <person name="Mikhailova N."/>
            <person name="Ovchinnikova G."/>
            <person name="Pagani I."/>
            <person name="Pati A."/>
            <person name="Goodwin L."/>
            <person name="Peters L."/>
            <person name="Pitluck S."/>
            <person name="Woyke T."/>
            <person name="Kerfeld C."/>
        </authorList>
    </citation>
    <scope>NUCLEOTIDE SEQUENCE [LARGE SCALE GENOMIC DNA]</scope>
    <source>
        <strain evidence="3 4">PCC 9333</strain>
    </source>
</reference>
<accession>K9VW78</accession>
<dbReference type="InterPro" id="IPR045155">
    <property type="entry name" value="Beta-lactam_cat"/>
</dbReference>
<dbReference type="KEGG" id="cep:Cri9333_1329"/>
<evidence type="ECO:0000313" key="4">
    <source>
        <dbReference type="Proteomes" id="UP000010472"/>
    </source>
</evidence>
<dbReference type="OrthoDB" id="440093at2"/>
<keyword evidence="4" id="KW-1185">Reference proteome</keyword>
<name>K9VW78_9CYAN</name>
<dbReference type="PANTHER" id="PTHR35333:SF3">
    <property type="entry name" value="BETA-LACTAMASE-TYPE TRANSPEPTIDASE FOLD CONTAINING PROTEIN"/>
    <property type="match status" value="1"/>
</dbReference>
<dbReference type="RefSeq" id="WP_015202348.1">
    <property type="nucleotide sequence ID" value="NC_019753.1"/>
</dbReference>
<dbReference type="GO" id="GO:0008800">
    <property type="term" value="F:beta-lactamase activity"/>
    <property type="evidence" value="ECO:0007669"/>
    <property type="project" value="InterPro"/>
</dbReference>
<dbReference type="HOGENOM" id="CLU_045682_1_0_3"/>
<dbReference type="InterPro" id="IPR012338">
    <property type="entry name" value="Beta-lactam/transpept-like"/>
</dbReference>